<dbReference type="EMBL" id="CAMXCT030005297">
    <property type="protein sequence ID" value="CAL4799265.1"/>
    <property type="molecule type" value="Genomic_DNA"/>
</dbReference>
<dbReference type="EMBL" id="CAMXCT020005297">
    <property type="protein sequence ID" value="CAL1165328.1"/>
    <property type="molecule type" value="Genomic_DNA"/>
</dbReference>
<protein>
    <submittedName>
        <fullName evidence="1">Uncharacterized protein</fullName>
    </submittedName>
</protein>
<reference evidence="2" key="2">
    <citation type="submission" date="2024-04" db="EMBL/GenBank/DDBJ databases">
        <authorList>
            <person name="Chen Y."/>
            <person name="Shah S."/>
            <person name="Dougan E. K."/>
            <person name="Thang M."/>
            <person name="Chan C."/>
        </authorList>
    </citation>
    <scope>NUCLEOTIDE SEQUENCE [LARGE SCALE GENOMIC DNA]</scope>
</reference>
<comment type="caution">
    <text evidence="1">The sequence shown here is derived from an EMBL/GenBank/DDBJ whole genome shotgun (WGS) entry which is preliminary data.</text>
</comment>
<keyword evidence="3" id="KW-1185">Reference proteome</keyword>
<name>A0A9P1GG93_9DINO</name>
<proteinExistence type="predicted"/>
<dbReference type="AlphaFoldDB" id="A0A9P1GG93"/>
<evidence type="ECO:0000313" key="2">
    <source>
        <dbReference type="EMBL" id="CAL1165328.1"/>
    </source>
</evidence>
<dbReference type="OrthoDB" id="487782at2759"/>
<dbReference type="EMBL" id="CAMXCT010005297">
    <property type="protein sequence ID" value="CAI4011953.1"/>
    <property type="molecule type" value="Genomic_DNA"/>
</dbReference>
<evidence type="ECO:0000313" key="1">
    <source>
        <dbReference type="EMBL" id="CAI4011953.1"/>
    </source>
</evidence>
<sequence length="690" mass="75967">MVSQEIKSEIEKVLNSKCGMMVQWKGIEKILLDAGLAYEQELGPEHFLVHPQNRGGTGINAFNCHSKGAVICSTGADLSQLAGSVAFETNPKTKQKQVSFTASLAKESDGLLANPTGMERFLTVSKGHTSQFCKAIKFNCRTPQASLAGGDGCLGNHLLARDSALATMVNKGWKWTIILACVEETFPQLPSLVESACNSSNATYEAQNEVQLMSAIIAHNISLKQGGKIDFVKVAIDLCHGGPLKSYAGGLDGPLVAFLVHMGKQYGENATIGSELMCALVDVTLSKSNLFVMTRNAVLLTNMCIGKSIDGIARLVTKTDFYGLKAKKYEDTLKNCETFLEYAWNKATQSQIDRSKSYKIFALAAMRAILYLFKKEKHGREGKEYTLAEIETMFNDDLTKGSICSMSTSEPSSSTDASQPDEQAISIHEGKDSMFLAKKALGLEPGTLYTLKDFGNRVWQLQNVTPTYVTLVFTPLLEPSKKMTVKYQAHETMSKMRAYKGKPAKLFEDAEVTSLFPNQESEVLKCQVFQALLEVYNSEDLDVQDIYVQKCPRVAVYAKKNIKIKGVKLIPVPEKISNLVVQEPKATKYGICKFQGTTMYITPPKPLKFPKPEDTNQQVSGMFAPYWACTTKDGDGVLEEKMQSFKSSLGDIEIGILTNTQAIDGHQSLHIYEAPKDEKPDGPVQKKARK</sequence>
<organism evidence="1">
    <name type="scientific">Cladocopium goreaui</name>
    <dbReference type="NCBI Taxonomy" id="2562237"/>
    <lineage>
        <taxon>Eukaryota</taxon>
        <taxon>Sar</taxon>
        <taxon>Alveolata</taxon>
        <taxon>Dinophyceae</taxon>
        <taxon>Suessiales</taxon>
        <taxon>Symbiodiniaceae</taxon>
        <taxon>Cladocopium</taxon>
    </lineage>
</organism>
<gene>
    <name evidence="1" type="ORF">C1SCF055_LOCUS37067</name>
</gene>
<evidence type="ECO:0000313" key="3">
    <source>
        <dbReference type="Proteomes" id="UP001152797"/>
    </source>
</evidence>
<reference evidence="1" key="1">
    <citation type="submission" date="2022-10" db="EMBL/GenBank/DDBJ databases">
        <authorList>
            <person name="Chen Y."/>
            <person name="Dougan E. K."/>
            <person name="Chan C."/>
            <person name="Rhodes N."/>
            <person name="Thang M."/>
        </authorList>
    </citation>
    <scope>NUCLEOTIDE SEQUENCE</scope>
</reference>
<accession>A0A9P1GG93</accession>
<dbReference type="Proteomes" id="UP001152797">
    <property type="component" value="Unassembled WGS sequence"/>
</dbReference>